<dbReference type="PANTHER" id="PTHR10641">
    <property type="entry name" value="MYB FAMILY TRANSCRIPTION FACTOR"/>
    <property type="match status" value="1"/>
</dbReference>
<reference evidence="9 10" key="1">
    <citation type="journal article" date="2020" name="Nat. Commun.">
        <title>Genome of Tripterygium wilfordii and identification of cytochrome P450 involved in triptolide biosynthesis.</title>
        <authorList>
            <person name="Tu L."/>
            <person name="Su P."/>
            <person name="Zhang Z."/>
            <person name="Gao L."/>
            <person name="Wang J."/>
            <person name="Hu T."/>
            <person name="Zhou J."/>
            <person name="Zhang Y."/>
            <person name="Zhao Y."/>
            <person name="Liu Y."/>
            <person name="Song Y."/>
            <person name="Tong Y."/>
            <person name="Lu Y."/>
            <person name="Yang J."/>
            <person name="Xu C."/>
            <person name="Jia M."/>
            <person name="Peters R.J."/>
            <person name="Huang L."/>
            <person name="Gao W."/>
        </authorList>
    </citation>
    <scope>NUCLEOTIDE SEQUENCE [LARGE SCALE GENOMIC DNA]</scope>
    <source>
        <strain evidence="10">cv. XIE 37</strain>
        <tissue evidence="9">Leaf</tissue>
    </source>
</reference>
<feature type="compositionally biased region" description="Basic and acidic residues" evidence="6">
    <location>
        <begin position="238"/>
        <end position="247"/>
    </location>
</feature>
<comment type="subcellular location">
    <subcellularLocation>
        <location evidence="1">Nucleus</location>
    </subcellularLocation>
</comment>
<sequence>MGRAPCCEKEGVKKGAWTPEEDQILVQYINKHGHGSWRTLPKNAGLLRCGKSCRLRWANYLRPDIKRGPFTSEEEATIVQLQGLLGNKWATIATHLPGRTDNEIKNYWNTHVKKRINQQTQAFLSSSQPRNVNSDQSPSTRHMVQWESARVEAEARLSMGILVPNSSPTATTESDHFLRLWNSDVGESFRKIAKGEDGDGDGEACEGYISQTSSTKLEYDSIGRIDARSAKTSTSSDANHEQEESYKPHANAMASSDSISSNELVEDSSDTDLELYLDFSHGDDMEYLQEQTDNINNFLDLKND</sequence>
<dbReference type="CDD" id="cd00167">
    <property type="entry name" value="SANT"/>
    <property type="match status" value="2"/>
</dbReference>
<keyword evidence="3" id="KW-0238">DNA-binding</keyword>
<feature type="domain" description="HTH myb-type" evidence="8">
    <location>
        <begin position="9"/>
        <end position="61"/>
    </location>
</feature>
<protein>
    <submittedName>
        <fullName evidence="9">Transcription factor MYB3-like</fullName>
    </submittedName>
</protein>
<accession>A0A7J7CAM4</accession>
<dbReference type="SUPFAM" id="SSF46689">
    <property type="entry name" value="Homeodomain-like"/>
    <property type="match status" value="1"/>
</dbReference>
<gene>
    <name evidence="9" type="ORF">HS088_TW19G00757</name>
</gene>
<dbReference type="InParanoid" id="A0A7J7CAM4"/>
<evidence type="ECO:0000256" key="5">
    <source>
        <dbReference type="ARBA" id="ARBA00023242"/>
    </source>
</evidence>
<dbReference type="Proteomes" id="UP000593562">
    <property type="component" value="Unassembled WGS sequence"/>
</dbReference>
<evidence type="ECO:0000256" key="6">
    <source>
        <dbReference type="SAM" id="MobiDB-lite"/>
    </source>
</evidence>
<dbReference type="PROSITE" id="PS51294">
    <property type="entry name" value="HTH_MYB"/>
    <property type="match status" value="2"/>
</dbReference>
<keyword evidence="5" id="KW-0539">Nucleus</keyword>
<evidence type="ECO:0000256" key="2">
    <source>
        <dbReference type="ARBA" id="ARBA00023015"/>
    </source>
</evidence>
<dbReference type="InterPro" id="IPR001005">
    <property type="entry name" value="SANT/Myb"/>
</dbReference>
<evidence type="ECO:0000313" key="10">
    <source>
        <dbReference type="Proteomes" id="UP000593562"/>
    </source>
</evidence>
<evidence type="ECO:0000256" key="3">
    <source>
        <dbReference type="ARBA" id="ARBA00023125"/>
    </source>
</evidence>
<dbReference type="PROSITE" id="PS50090">
    <property type="entry name" value="MYB_LIKE"/>
    <property type="match status" value="2"/>
</dbReference>
<dbReference type="PANTHER" id="PTHR10641:SF1362">
    <property type="entry name" value="MYB TRANSCRIPTION FACTOR MIXTA-LIKE PROTEIN"/>
    <property type="match status" value="1"/>
</dbReference>
<evidence type="ECO:0000259" key="8">
    <source>
        <dbReference type="PROSITE" id="PS51294"/>
    </source>
</evidence>
<evidence type="ECO:0000256" key="4">
    <source>
        <dbReference type="ARBA" id="ARBA00023163"/>
    </source>
</evidence>
<dbReference type="Pfam" id="PF00249">
    <property type="entry name" value="Myb_DNA-binding"/>
    <property type="match status" value="2"/>
</dbReference>
<evidence type="ECO:0000259" key="7">
    <source>
        <dbReference type="PROSITE" id="PS50090"/>
    </source>
</evidence>
<feature type="compositionally biased region" description="Polar residues" evidence="6">
    <location>
        <begin position="253"/>
        <end position="263"/>
    </location>
</feature>
<dbReference type="OrthoDB" id="2143914at2759"/>
<dbReference type="InterPro" id="IPR015495">
    <property type="entry name" value="Myb_TF_plants"/>
</dbReference>
<dbReference type="AlphaFoldDB" id="A0A7J7CAM4"/>
<keyword evidence="2" id="KW-0805">Transcription regulation</keyword>
<dbReference type="EMBL" id="JAAARO010000019">
    <property type="protein sequence ID" value="KAF5731152.1"/>
    <property type="molecule type" value="Genomic_DNA"/>
</dbReference>
<evidence type="ECO:0000313" key="9">
    <source>
        <dbReference type="EMBL" id="KAF5731152.1"/>
    </source>
</evidence>
<dbReference type="Gene3D" id="1.10.10.60">
    <property type="entry name" value="Homeodomain-like"/>
    <property type="match status" value="2"/>
</dbReference>
<evidence type="ECO:0000256" key="1">
    <source>
        <dbReference type="ARBA" id="ARBA00004123"/>
    </source>
</evidence>
<comment type="caution">
    <text evidence="9">The sequence shown here is derived from an EMBL/GenBank/DDBJ whole genome shotgun (WGS) entry which is preliminary data.</text>
</comment>
<dbReference type="InterPro" id="IPR017930">
    <property type="entry name" value="Myb_dom"/>
</dbReference>
<dbReference type="GO" id="GO:0005634">
    <property type="term" value="C:nucleus"/>
    <property type="evidence" value="ECO:0007669"/>
    <property type="project" value="UniProtKB-SubCell"/>
</dbReference>
<name>A0A7J7CAM4_TRIWF</name>
<feature type="domain" description="Myb-like" evidence="7">
    <location>
        <begin position="62"/>
        <end position="112"/>
    </location>
</feature>
<dbReference type="GO" id="GO:0003677">
    <property type="term" value="F:DNA binding"/>
    <property type="evidence" value="ECO:0007669"/>
    <property type="project" value="UniProtKB-KW"/>
</dbReference>
<keyword evidence="10" id="KW-1185">Reference proteome</keyword>
<dbReference type="SMART" id="SM00717">
    <property type="entry name" value="SANT"/>
    <property type="match status" value="2"/>
</dbReference>
<dbReference type="InterPro" id="IPR009057">
    <property type="entry name" value="Homeodomain-like_sf"/>
</dbReference>
<feature type="domain" description="HTH myb-type" evidence="8">
    <location>
        <begin position="62"/>
        <end position="116"/>
    </location>
</feature>
<keyword evidence="4" id="KW-0804">Transcription</keyword>
<proteinExistence type="predicted"/>
<feature type="region of interest" description="Disordered" evidence="6">
    <location>
        <begin position="229"/>
        <end position="267"/>
    </location>
</feature>
<dbReference type="FunFam" id="1.10.10.60:FF:000121">
    <property type="entry name" value="Myb transcription factor"/>
    <property type="match status" value="1"/>
</dbReference>
<organism evidence="9 10">
    <name type="scientific">Tripterygium wilfordii</name>
    <name type="common">Thunder God vine</name>
    <dbReference type="NCBI Taxonomy" id="458696"/>
    <lineage>
        <taxon>Eukaryota</taxon>
        <taxon>Viridiplantae</taxon>
        <taxon>Streptophyta</taxon>
        <taxon>Embryophyta</taxon>
        <taxon>Tracheophyta</taxon>
        <taxon>Spermatophyta</taxon>
        <taxon>Magnoliopsida</taxon>
        <taxon>eudicotyledons</taxon>
        <taxon>Gunneridae</taxon>
        <taxon>Pentapetalae</taxon>
        <taxon>rosids</taxon>
        <taxon>fabids</taxon>
        <taxon>Celastrales</taxon>
        <taxon>Celastraceae</taxon>
        <taxon>Tripterygium</taxon>
    </lineage>
</organism>
<feature type="domain" description="Myb-like" evidence="7">
    <location>
        <begin position="9"/>
        <end position="61"/>
    </location>
</feature>